<reference evidence="2 3" key="1">
    <citation type="submission" date="2019-01" db="EMBL/GenBank/DDBJ databases">
        <title>Novel species of Nocardioides.</title>
        <authorList>
            <person name="Liu Q."/>
            <person name="Xin Y.-H."/>
        </authorList>
    </citation>
    <scope>NUCLEOTIDE SEQUENCE [LARGE SCALE GENOMIC DNA]</scope>
    <source>
        <strain evidence="2 3">CGMCC 4.6875</strain>
    </source>
</reference>
<feature type="signal peptide" evidence="1">
    <location>
        <begin position="1"/>
        <end position="32"/>
    </location>
</feature>
<accession>A0A4Q2SA80</accession>
<evidence type="ECO:0000313" key="3">
    <source>
        <dbReference type="Proteomes" id="UP000293291"/>
    </source>
</evidence>
<dbReference type="EMBL" id="SDWU01000026">
    <property type="protein sequence ID" value="RYB97775.1"/>
    <property type="molecule type" value="Genomic_DNA"/>
</dbReference>
<dbReference type="AlphaFoldDB" id="A0A4Q2SA80"/>
<comment type="caution">
    <text evidence="2">The sequence shown here is derived from an EMBL/GenBank/DDBJ whole genome shotgun (WGS) entry which is preliminary data.</text>
</comment>
<gene>
    <name evidence="2" type="ORF">EUA07_19165</name>
</gene>
<feature type="chain" id="PRO_5020443676" evidence="1">
    <location>
        <begin position="33"/>
        <end position="262"/>
    </location>
</feature>
<organism evidence="2 3">
    <name type="scientific">Nocardioides ganghwensis</name>
    <dbReference type="NCBI Taxonomy" id="252230"/>
    <lineage>
        <taxon>Bacteria</taxon>
        <taxon>Bacillati</taxon>
        <taxon>Actinomycetota</taxon>
        <taxon>Actinomycetes</taxon>
        <taxon>Propionibacteriales</taxon>
        <taxon>Nocardioidaceae</taxon>
        <taxon>Nocardioides</taxon>
    </lineage>
</organism>
<keyword evidence="1" id="KW-0732">Signal</keyword>
<dbReference type="RefSeq" id="WP_129456789.1">
    <property type="nucleotide sequence ID" value="NZ_JACXYX010000022.1"/>
</dbReference>
<evidence type="ECO:0000313" key="2">
    <source>
        <dbReference type="EMBL" id="RYB97775.1"/>
    </source>
</evidence>
<evidence type="ECO:0000256" key="1">
    <source>
        <dbReference type="SAM" id="SignalP"/>
    </source>
</evidence>
<dbReference type="Proteomes" id="UP000293291">
    <property type="component" value="Unassembled WGS sequence"/>
</dbReference>
<proteinExistence type="predicted"/>
<keyword evidence="3" id="KW-1185">Reference proteome</keyword>
<sequence>MSTTVQSRRNVVRTVAWTVPVVAASTAVPAYAASCGSTSYAWRLDWADNTTSDAFTTSYSVAKPAGANAVHVGTAVVTGPSGSSPVTVTFRNSVVGADRRHATNLTVENTANIGNLGAQERGLLLWNTDILEGRNASRQVVEVTFSRAVSNLRFTITDIDSNDQRGSGNDYRDQVELTGVRTAVATSRVGGGSYVVGSGTQASPWQMYDDDIPAADSADDRGNLAVTYPGPVSSFRLDYWNASGNGQQAVFLGDFTFDALGC</sequence>
<dbReference type="PROSITE" id="PS51318">
    <property type="entry name" value="TAT"/>
    <property type="match status" value="1"/>
</dbReference>
<dbReference type="InterPro" id="IPR006311">
    <property type="entry name" value="TAT_signal"/>
</dbReference>
<name>A0A4Q2SA80_9ACTN</name>
<dbReference type="OrthoDB" id="3783351at2"/>
<protein>
    <submittedName>
        <fullName evidence="2">Uncharacterized protein</fullName>
    </submittedName>
</protein>